<proteinExistence type="predicted"/>
<dbReference type="InterPro" id="IPR046557">
    <property type="entry name" value="DUF6711"/>
</dbReference>
<dbReference type="RefSeq" id="WP_379319302.1">
    <property type="nucleotide sequence ID" value="NZ_JBHTLM010000006.1"/>
</dbReference>
<dbReference type="EMBL" id="JBHTLM010000006">
    <property type="protein sequence ID" value="MFD1176861.1"/>
    <property type="molecule type" value="Genomic_DNA"/>
</dbReference>
<name>A0ABW3RYC0_9BACL</name>
<gene>
    <name evidence="1" type="ORF">ACFQ3W_11195</name>
</gene>
<dbReference type="Pfam" id="PF20458">
    <property type="entry name" value="DUF6711"/>
    <property type="match status" value="1"/>
</dbReference>
<reference evidence="2" key="1">
    <citation type="journal article" date="2019" name="Int. J. Syst. Evol. Microbiol.">
        <title>The Global Catalogue of Microorganisms (GCM) 10K type strain sequencing project: providing services to taxonomists for standard genome sequencing and annotation.</title>
        <authorList>
            <consortium name="The Broad Institute Genomics Platform"/>
            <consortium name="The Broad Institute Genome Sequencing Center for Infectious Disease"/>
            <person name="Wu L."/>
            <person name="Ma J."/>
        </authorList>
    </citation>
    <scope>NUCLEOTIDE SEQUENCE [LARGE SCALE GENOMIC DNA]</scope>
    <source>
        <strain evidence="2">CCUG 59189</strain>
    </source>
</reference>
<accession>A0ABW3RYC0</accession>
<dbReference type="Proteomes" id="UP001597262">
    <property type="component" value="Unassembled WGS sequence"/>
</dbReference>
<protein>
    <submittedName>
        <fullName evidence="1">DUF6711 family protein</fullName>
    </submittedName>
</protein>
<evidence type="ECO:0000313" key="2">
    <source>
        <dbReference type="Proteomes" id="UP001597262"/>
    </source>
</evidence>
<sequence>MLLKVNGTPLVASPSEFKVTILDLDDADSSVRTADGTLNRDRITVKRQVEIGWNALTGVQISQILKAMKDVFFDFTFPDPMEGTYITKRMYIGDRPAPVAFERNGVLWWKDLKYTLTER</sequence>
<evidence type="ECO:0000313" key="1">
    <source>
        <dbReference type="EMBL" id="MFD1176861.1"/>
    </source>
</evidence>
<organism evidence="1 2">
    <name type="scientific">Paenibacillus puldeungensis</name>
    <dbReference type="NCBI Taxonomy" id="696536"/>
    <lineage>
        <taxon>Bacteria</taxon>
        <taxon>Bacillati</taxon>
        <taxon>Bacillota</taxon>
        <taxon>Bacilli</taxon>
        <taxon>Bacillales</taxon>
        <taxon>Paenibacillaceae</taxon>
        <taxon>Paenibacillus</taxon>
    </lineage>
</organism>
<keyword evidence="2" id="KW-1185">Reference proteome</keyword>
<comment type="caution">
    <text evidence="1">The sequence shown here is derived from an EMBL/GenBank/DDBJ whole genome shotgun (WGS) entry which is preliminary data.</text>
</comment>